<dbReference type="InterPro" id="IPR052159">
    <property type="entry name" value="Competence_DNA_uptake"/>
</dbReference>
<dbReference type="InterPro" id="IPR035681">
    <property type="entry name" value="ComA-like_MBL"/>
</dbReference>
<dbReference type="Pfam" id="PF00753">
    <property type="entry name" value="Lactamase_B"/>
    <property type="match status" value="1"/>
</dbReference>
<keyword evidence="2" id="KW-1003">Cell membrane</keyword>
<keyword evidence="5 6" id="KW-0472">Membrane</keyword>
<feature type="transmembrane region" description="Helical" evidence="6">
    <location>
        <begin position="268"/>
        <end position="291"/>
    </location>
</feature>
<evidence type="ECO:0000256" key="6">
    <source>
        <dbReference type="SAM" id="Phobius"/>
    </source>
</evidence>
<dbReference type="NCBIfam" id="TIGR00361">
    <property type="entry name" value="ComEC_Rec2"/>
    <property type="match status" value="1"/>
</dbReference>
<dbReference type="SMART" id="SM00849">
    <property type="entry name" value="Lactamase_B"/>
    <property type="match status" value="1"/>
</dbReference>
<evidence type="ECO:0000259" key="7">
    <source>
        <dbReference type="SMART" id="SM00849"/>
    </source>
</evidence>
<feature type="transmembrane region" description="Helical" evidence="6">
    <location>
        <begin position="396"/>
        <end position="417"/>
    </location>
</feature>
<dbReference type="EMBL" id="CP027768">
    <property type="protein sequence ID" value="AYW50469.1"/>
    <property type="molecule type" value="Genomic_DNA"/>
</dbReference>
<dbReference type="InterPro" id="IPR001279">
    <property type="entry name" value="Metallo-B-lactamas"/>
</dbReference>
<dbReference type="CDD" id="cd07731">
    <property type="entry name" value="ComA-like_MBL-fold"/>
    <property type="match status" value="1"/>
</dbReference>
<evidence type="ECO:0000313" key="8">
    <source>
        <dbReference type="EMBL" id="AYW50469.1"/>
    </source>
</evidence>
<evidence type="ECO:0000256" key="2">
    <source>
        <dbReference type="ARBA" id="ARBA00022475"/>
    </source>
</evidence>
<feature type="transmembrane region" description="Helical" evidence="6">
    <location>
        <begin position="35"/>
        <end position="66"/>
    </location>
</feature>
<accession>A0A3G5FJI8</accession>
<dbReference type="Proteomes" id="UP000280475">
    <property type="component" value="Chromosome"/>
</dbReference>
<dbReference type="GO" id="GO:0005886">
    <property type="term" value="C:plasma membrane"/>
    <property type="evidence" value="ECO:0007669"/>
    <property type="project" value="UniProtKB-SubCell"/>
</dbReference>
<feature type="transmembrane region" description="Helical" evidence="6">
    <location>
        <begin position="438"/>
        <end position="461"/>
    </location>
</feature>
<dbReference type="PANTHER" id="PTHR30619:SF1">
    <property type="entry name" value="RECOMBINATION PROTEIN 2"/>
    <property type="match status" value="1"/>
</dbReference>
<evidence type="ECO:0000256" key="1">
    <source>
        <dbReference type="ARBA" id="ARBA00004651"/>
    </source>
</evidence>
<dbReference type="AlphaFoldDB" id="A0A3G5FJI8"/>
<dbReference type="NCBIfam" id="TIGR00360">
    <property type="entry name" value="ComEC_N-term"/>
    <property type="match status" value="1"/>
</dbReference>
<evidence type="ECO:0000313" key="9">
    <source>
        <dbReference type="Proteomes" id="UP000280475"/>
    </source>
</evidence>
<keyword evidence="4 6" id="KW-1133">Transmembrane helix</keyword>
<dbReference type="InterPro" id="IPR004797">
    <property type="entry name" value="Competence_ComEC/Rec2"/>
</dbReference>
<dbReference type="InterPro" id="IPR004477">
    <property type="entry name" value="ComEC_N"/>
</dbReference>
<feature type="domain" description="Metallo-beta-lactamase" evidence="7">
    <location>
        <begin position="495"/>
        <end position="702"/>
    </location>
</feature>
<feature type="transmembrane region" description="Helical" evidence="6">
    <location>
        <begin position="467"/>
        <end position="484"/>
    </location>
</feature>
<feature type="transmembrane region" description="Helical" evidence="6">
    <location>
        <begin position="234"/>
        <end position="256"/>
    </location>
</feature>
<dbReference type="GO" id="GO:0030420">
    <property type="term" value="P:establishment of competence for transformation"/>
    <property type="evidence" value="ECO:0007669"/>
    <property type="project" value="InterPro"/>
</dbReference>
<gene>
    <name evidence="8" type="ORF">C7H83_08360</name>
</gene>
<evidence type="ECO:0000256" key="3">
    <source>
        <dbReference type="ARBA" id="ARBA00022692"/>
    </source>
</evidence>
<dbReference type="SUPFAM" id="SSF56281">
    <property type="entry name" value="Metallo-hydrolase/oxidoreductase"/>
    <property type="match status" value="1"/>
</dbReference>
<comment type="subcellular location">
    <subcellularLocation>
        <location evidence="1">Cell membrane</location>
        <topology evidence="1">Multi-pass membrane protein</topology>
    </subcellularLocation>
</comment>
<dbReference type="Pfam" id="PF03772">
    <property type="entry name" value="Competence"/>
    <property type="match status" value="1"/>
</dbReference>
<keyword evidence="3 6" id="KW-0812">Transmembrane</keyword>
<evidence type="ECO:0000256" key="5">
    <source>
        <dbReference type="ARBA" id="ARBA00023136"/>
    </source>
</evidence>
<proteinExistence type="predicted"/>
<reference evidence="8 9" key="1">
    <citation type="journal article" date="2012" name="Int. J. Syst. Evol. Microbiol.">
        <title>Characterization of Tetragenococcus strains from sugar thick juice reveals a novel species, Tetragenococcus osmophilus sp. nov., and divides Tetragenococcus halophilus into two subspecies, T. halophilus subsp. halophilus subsp. nov. and T. halophilus subsp. flandriensis subsp. nov.</title>
        <authorList>
            <person name="Juste A."/>
            <person name="Van Trappen S."/>
            <person name="Verreth C."/>
            <person name="Cleenwerck I."/>
            <person name="De Vos P."/>
            <person name="Lievens B."/>
            <person name="Willems K.A."/>
        </authorList>
    </citation>
    <scope>NUCLEOTIDE SEQUENCE [LARGE SCALE GENOMIC DNA]</scope>
    <source>
        <strain evidence="8 9">LMG 26042</strain>
    </source>
</reference>
<evidence type="ECO:0000256" key="4">
    <source>
        <dbReference type="ARBA" id="ARBA00022989"/>
    </source>
</evidence>
<feature type="transmembrane region" description="Helical" evidence="6">
    <location>
        <begin position="365"/>
        <end position="390"/>
    </location>
</feature>
<dbReference type="Gene3D" id="3.60.15.10">
    <property type="entry name" value="Ribonuclease Z/Hydroxyacylglutathione hydrolase-like"/>
    <property type="match status" value="1"/>
</dbReference>
<dbReference type="PANTHER" id="PTHR30619">
    <property type="entry name" value="DNA INTERNALIZATION/COMPETENCE PROTEIN COMEC/REC2"/>
    <property type="match status" value="1"/>
</dbReference>
<sequence length="752" mass="86176">MNHRIDFSWKNQLVFPIIIAASLLNAYLLQQPLLLLVSIYFSFVLCCKKQVVLGLLCIFCSFFLLLRAHTMALPQAPEAEKEVSTKIKIYNDTIKVNGDLVSFEGKIDDYKIDGQYQVENKQEQKSWKRRANWSKEIQVSGTFLPLEGKRNLHGFDAKWLAFSKHKLGTYRIEEIQNKRPLSGISFLRQWRAFCIDWVEANFSSKTATYILSLLFGYRDTSFQEIKEVYSSAGILHLFTISGMHVYLFYGWLFFFLRRTNLTFGEFGLFFFLLIFVSTILFGQTISVWRASLMYILRLFFKEINIKLASLDRFSIVLFLLLLYDPKTLLQFSGILSLWMSWVILLHQSSPKKYGQRLLHSQEISLLAAPLIMYMFFEVPLLAGLLTALFVPLFSRIILPLLVASCFVNLLGFSHNILEIVLEKLIIFFEKTLSFTKSFVLTTGQPPLFLTILALIAGIYIYQNHRKICLLLPSFLLIVFQLFSLETSIAFVDVGQGDSIVIQTPFKQEVYVIDTGGKMNFFQEDWQRRNYRSNAEYTLIPYLKGEGVKKIDGLFITHGDIDHMGDAQEVMEAFNVKSLYLGKGSFQSDNIKKLLKNTPKNTVIEEIGSKDHIGEKLKLHILGPEHVGKGENEDSLVIATTIYGINFVMTGDLGQEGEKKVIKDYPHLQADVLKLGHHGSHTSSAPEFIEQLQPKQGIISCGENNRFGHPHPEVMDTLQDYGVKALRTDKQGMLRYSWSSLAPKMRMTIQKQD</sequence>
<protein>
    <submittedName>
        <fullName evidence="8">DNA internalization-related competence protein ComEC/Rec2</fullName>
    </submittedName>
</protein>
<dbReference type="InterPro" id="IPR036866">
    <property type="entry name" value="RibonucZ/Hydroxyglut_hydro"/>
</dbReference>
<feature type="transmembrane region" description="Helical" evidence="6">
    <location>
        <begin position="12"/>
        <end position="29"/>
    </location>
</feature>
<name>A0A3G5FJI8_TETHA</name>
<organism evidence="8 9">
    <name type="scientific">Tetragenococcus halophilus</name>
    <name type="common">Pediococcus halophilus</name>
    <dbReference type="NCBI Taxonomy" id="51669"/>
    <lineage>
        <taxon>Bacteria</taxon>
        <taxon>Bacillati</taxon>
        <taxon>Bacillota</taxon>
        <taxon>Bacilli</taxon>
        <taxon>Lactobacillales</taxon>
        <taxon>Enterococcaceae</taxon>
        <taxon>Tetragenococcus</taxon>
    </lineage>
</organism>